<comment type="caution">
    <text evidence="2">The sequence shown here is derived from an EMBL/GenBank/DDBJ whole genome shotgun (WGS) entry which is preliminary data.</text>
</comment>
<dbReference type="OrthoDB" id="69115at2"/>
<gene>
    <name evidence="2" type="ORF">FNU79_18650</name>
</gene>
<dbReference type="PANTHER" id="PTHR46637:SF1">
    <property type="entry name" value="BLL5188 PROTEIN"/>
    <property type="match status" value="1"/>
</dbReference>
<dbReference type="InterPro" id="IPR025161">
    <property type="entry name" value="IS402-like_dom"/>
</dbReference>
<feature type="non-terminal residue" evidence="2">
    <location>
        <position position="231"/>
    </location>
</feature>
<sequence>MFECLAVGFAEVGAVHDDDHLILTCQTLSAQGRQPIFQRLRSQIGALMFVMDQTPQAAFGMGSRPRTGGSSRHLAQLRRPTRQNAAQRGLKAAVKAQIPEQVTVRMRLRFDETTVQYTGHHSPGIQTFVRIPILIIDKPRKKSGRPPQDARSIFNGLIWLARTGSQWSQFPRRYSPVSTAHERFSAWVEHGCLRRAWAVILEEYGEELGIDWEWQAADGSMVKAPLGKRGP</sequence>
<evidence type="ECO:0000259" key="1">
    <source>
        <dbReference type="Pfam" id="PF13340"/>
    </source>
</evidence>
<organism evidence="2 3">
    <name type="scientific">Deinococcus detaillensis</name>
    <dbReference type="NCBI Taxonomy" id="2592048"/>
    <lineage>
        <taxon>Bacteria</taxon>
        <taxon>Thermotogati</taxon>
        <taxon>Deinococcota</taxon>
        <taxon>Deinococci</taxon>
        <taxon>Deinococcales</taxon>
        <taxon>Deinococcaceae</taxon>
        <taxon>Deinococcus</taxon>
    </lineage>
</organism>
<dbReference type="Pfam" id="PF13340">
    <property type="entry name" value="DUF4096"/>
    <property type="match status" value="1"/>
</dbReference>
<evidence type="ECO:0000313" key="3">
    <source>
        <dbReference type="Proteomes" id="UP000316092"/>
    </source>
</evidence>
<accession>A0A553UF87</accession>
<dbReference type="EMBL" id="VKDB01000059">
    <property type="protein sequence ID" value="TSA78870.1"/>
    <property type="molecule type" value="Genomic_DNA"/>
</dbReference>
<proteinExistence type="predicted"/>
<evidence type="ECO:0000313" key="2">
    <source>
        <dbReference type="EMBL" id="TSA78870.1"/>
    </source>
</evidence>
<dbReference type="AlphaFoldDB" id="A0A553UF87"/>
<dbReference type="InterPro" id="IPR052909">
    <property type="entry name" value="Transposase_6_like"/>
</dbReference>
<dbReference type="Proteomes" id="UP000316092">
    <property type="component" value="Unassembled WGS sequence"/>
</dbReference>
<reference evidence="2 3" key="1">
    <citation type="submission" date="2019-07" db="EMBL/GenBank/DDBJ databases">
        <title>Deinococcus detaillus sp. nov., isolated from humus soil in Antarctica.</title>
        <authorList>
            <person name="Zhang K."/>
        </authorList>
    </citation>
    <scope>NUCLEOTIDE SEQUENCE [LARGE SCALE GENOMIC DNA]</scope>
    <source>
        <strain evidence="2 3">H1</strain>
    </source>
</reference>
<keyword evidence="3" id="KW-1185">Reference proteome</keyword>
<dbReference type="PANTHER" id="PTHR46637">
    <property type="entry name" value="TIS1421-TRANSPOSASE PROTEIN A"/>
    <property type="match status" value="1"/>
</dbReference>
<name>A0A553UF87_9DEIO</name>
<protein>
    <submittedName>
        <fullName evidence="2">Transposase</fullName>
    </submittedName>
</protein>
<feature type="domain" description="Insertion element IS402-like" evidence="1">
    <location>
        <begin position="137"/>
        <end position="196"/>
    </location>
</feature>